<evidence type="ECO:0000256" key="3">
    <source>
        <dbReference type="ARBA" id="ARBA00022552"/>
    </source>
</evidence>
<dbReference type="GO" id="GO:0005737">
    <property type="term" value="C:cytoplasm"/>
    <property type="evidence" value="ECO:0007669"/>
    <property type="project" value="UniProtKB-SubCell"/>
</dbReference>
<comment type="subcellular location">
    <subcellularLocation>
        <location evidence="1">Cytoplasm</location>
    </subcellularLocation>
</comment>
<reference evidence="10" key="1">
    <citation type="submission" date="2021-01" db="EMBL/GenBank/DDBJ databases">
        <authorList>
            <person name="Zhong Y.L."/>
        </authorList>
    </citation>
    <scope>NUCLEOTIDE SEQUENCE</scope>
    <source>
        <strain evidence="10">KCTC 23302</strain>
    </source>
</reference>
<dbReference type="RefSeq" id="WP_201924264.1">
    <property type="nucleotide sequence ID" value="NZ_BAABAX010000011.1"/>
</dbReference>
<dbReference type="GO" id="GO:0032259">
    <property type="term" value="P:methylation"/>
    <property type="evidence" value="ECO:0007669"/>
    <property type="project" value="UniProtKB-KW"/>
</dbReference>
<evidence type="ECO:0000256" key="6">
    <source>
        <dbReference type="ARBA" id="ARBA00022691"/>
    </source>
</evidence>
<gene>
    <name evidence="10" type="ORF">JJQ60_20055</name>
</gene>
<evidence type="ECO:0000259" key="9">
    <source>
        <dbReference type="SMART" id="SM00359"/>
    </source>
</evidence>
<dbReference type="Gene3D" id="3.30.750.80">
    <property type="entry name" value="RNA methyltransferase domain (HRMD) like"/>
    <property type="match status" value="1"/>
</dbReference>
<keyword evidence="7" id="KW-0694">RNA-binding</keyword>
<dbReference type="Pfam" id="PF17785">
    <property type="entry name" value="PUA_3"/>
    <property type="match status" value="1"/>
</dbReference>
<evidence type="ECO:0000256" key="8">
    <source>
        <dbReference type="ARBA" id="ARBA00038091"/>
    </source>
</evidence>
<keyword evidence="5" id="KW-0808">Transferase</keyword>
<dbReference type="SMART" id="SM00359">
    <property type="entry name" value="PUA"/>
    <property type="match status" value="1"/>
</dbReference>
<dbReference type="Proteomes" id="UP000651057">
    <property type="component" value="Unassembled WGS sequence"/>
</dbReference>
<accession>A0A937A0N3</accession>
<evidence type="ECO:0000256" key="4">
    <source>
        <dbReference type="ARBA" id="ARBA00022603"/>
    </source>
</evidence>
<dbReference type="EMBL" id="JAERQJ010000013">
    <property type="protein sequence ID" value="MBL0685836.1"/>
    <property type="molecule type" value="Genomic_DNA"/>
</dbReference>
<evidence type="ECO:0000313" key="10">
    <source>
        <dbReference type="EMBL" id="MBL0685836.1"/>
    </source>
</evidence>
<dbReference type="PANTHER" id="PTHR42873:SF1">
    <property type="entry name" value="S-ADENOSYLMETHIONINE-DEPENDENT METHYLTRANSFERASE DOMAIN-CONTAINING PROTEIN"/>
    <property type="match status" value="1"/>
</dbReference>
<dbReference type="PROSITE" id="PS50890">
    <property type="entry name" value="PUA"/>
    <property type="match status" value="1"/>
</dbReference>
<sequence>MKIIQDIDTKRLAVKLRPSAEKMVKRGHPWIFEDSIVKQNSEAGVGDLVIIYDTKKNNFLACGLYDPYSPISIKLIQFQKPAQINETWFTSKINEAYAIRKPLLETNTNSYRLLFGENDSLPGFIADIYDNVLVIKLYSHIWFPYLNWIVPHLITVTGCNTAVLRLSRLLQSKGDTYDLYDGKTIYGTLANEVVVFKEHGVLFSANVIKGHKTGYFLDHRHNRKRVGELSENKSVLDVFSYAGGFSVHALYGGAKEVISLDISKHALQMARENAELNRYSGRHTIMVADAFEGLQNLINEKRRFDIVVIDPPSFAKRESEISKAKKGYEKLAKLGAQLVSSNGILILASCSSRVLADEFFRISEESIMSTGRTFEIVEKTYHDIDHPITFPEGAYLKCGYFKMK</sequence>
<keyword evidence="2" id="KW-0963">Cytoplasm</keyword>
<dbReference type="SUPFAM" id="SSF88697">
    <property type="entry name" value="PUA domain-like"/>
    <property type="match status" value="1"/>
</dbReference>
<evidence type="ECO:0000256" key="7">
    <source>
        <dbReference type="ARBA" id="ARBA00022884"/>
    </source>
</evidence>
<dbReference type="GO" id="GO:0006364">
    <property type="term" value="P:rRNA processing"/>
    <property type="evidence" value="ECO:0007669"/>
    <property type="project" value="UniProtKB-KW"/>
</dbReference>
<dbReference type="GO" id="GO:0008168">
    <property type="term" value="F:methyltransferase activity"/>
    <property type="evidence" value="ECO:0007669"/>
    <property type="project" value="UniProtKB-KW"/>
</dbReference>
<dbReference type="InterPro" id="IPR036974">
    <property type="entry name" value="PUA_sf"/>
</dbReference>
<dbReference type="InterPro" id="IPR019614">
    <property type="entry name" value="SAM-dep_methyl-trfase"/>
</dbReference>
<keyword evidence="3" id="KW-0698">rRNA processing</keyword>
<comment type="similarity">
    <text evidence="8">Belongs to the methyltransferase superfamily. RlmI family.</text>
</comment>
<dbReference type="Gene3D" id="2.30.130.10">
    <property type="entry name" value="PUA domain"/>
    <property type="match status" value="1"/>
</dbReference>
<dbReference type="InterPro" id="IPR029063">
    <property type="entry name" value="SAM-dependent_MTases_sf"/>
</dbReference>
<name>A0A937A0N3_9FLAO</name>
<evidence type="ECO:0000256" key="2">
    <source>
        <dbReference type="ARBA" id="ARBA00022490"/>
    </source>
</evidence>
<evidence type="ECO:0000313" key="11">
    <source>
        <dbReference type="Proteomes" id="UP000651057"/>
    </source>
</evidence>
<dbReference type="AlphaFoldDB" id="A0A937A0N3"/>
<dbReference type="Pfam" id="PF10672">
    <property type="entry name" value="Methyltrans_SAM"/>
    <property type="match status" value="1"/>
</dbReference>
<proteinExistence type="inferred from homology"/>
<keyword evidence="4 10" id="KW-0489">Methyltransferase</keyword>
<dbReference type="CDD" id="cd21153">
    <property type="entry name" value="PUA_RlmI"/>
    <property type="match status" value="1"/>
</dbReference>
<dbReference type="CDD" id="cd11572">
    <property type="entry name" value="RlmI_M_like"/>
    <property type="match status" value="1"/>
</dbReference>
<evidence type="ECO:0000256" key="1">
    <source>
        <dbReference type="ARBA" id="ARBA00004496"/>
    </source>
</evidence>
<comment type="caution">
    <text evidence="10">The sequence shown here is derived from an EMBL/GenBank/DDBJ whole genome shotgun (WGS) entry which is preliminary data.</text>
</comment>
<dbReference type="InterPro" id="IPR015947">
    <property type="entry name" value="PUA-like_sf"/>
</dbReference>
<dbReference type="Gene3D" id="3.40.50.150">
    <property type="entry name" value="Vaccinia Virus protein VP39"/>
    <property type="match status" value="1"/>
</dbReference>
<keyword evidence="6" id="KW-0949">S-adenosyl-L-methionine</keyword>
<dbReference type="GO" id="GO:0003723">
    <property type="term" value="F:RNA binding"/>
    <property type="evidence" value="ECO:0007669"/>
    <property type="project" value="UniProtKB-KW"/>
</dbReference>
<dbReference type="CDD" id="cd02440">
    <property type="entry name" value="AdoMet_MTases"/>
    <property type="match status" value="1"/>
</dbReference>
<feature type="domain" description="PUA" evidence="9">
    <location>
        <begin position="12"/>
        <end position="98"/>
    </location>
</feature>
<keyword evidence="11" id="KW-1185">Reference proteome</keyword>
<dbReference type="PANTHER" id="PTHR42873">
    <property type="entry name" value="RIBOSOMAL RNA LARGE SUBUNIT METHYLTRANSFERASE"/>
    <property type="match status" value="1"/>
</dbReference>
<dbReference type="SUPFAM" id="SSF53335">
    <property type="entry name" value="S-adenosyl-L-methionine-dependent methyltransferases"/>
    <property type="match status" value="1"/>
</dbReference>
<protein>
    <submittedName>
        <fullName evidence="10">Class I SAM-dependent methyltransferase</fullName>
    </submittedName>
</protein>
<evidence type="ECO:0000256" key="5">
    <source>
        <dbReference type="ARBA" id="ARBA00022679"/>
    </source>
</evidence>
<organism evidence="10 11">
    <name type="scientific">Aquimarina mytili</name>
    <dbReference type="NCBI Taxonomy" id="874423"/>
    <lineage>
        <taxon>Bacteria</taxon>
        <taxon>Pseudomonadati</taxon>
        <taxon>Bacteroidota</taxon>
        <taxon>Flavobacteriia</taxon>
        <taxon>Flavobacteriales</taxon>
        <taxon>Flavobacteriaceae</taxon>
        <taxon>Aquimarina</taxon>
    </lineage>
</organism>
<dbReference type="InterPro" id="IPR041532">
    <property type="entry name" value="RlmI-like_PUA"/>
</dbReference>
<dbReference type="InterPro" id="IPR002478">
    <property type="entry name" value="PUA"/>
</dbReference>